<keyword evidence="3" id="KW-1185">Reference proteome</keyword>
<protein>
    <submittedName>
        <fullName evidence="2">Uncharacterized protein</fullName>
    </submittedName>
</protein>
<feature type="non-terminal residue" evidence="2">
    <location>
        <position position="1"/>
    </location>
</feature>
<dbReference type="AlphaFoldDB" id="A0A151WRJ1"/>
<evidence type="ECO:0000313" key="2">
    <source>
        <dbReference type="EMBL" id="KYQ50522.1"/>
    </source>
</evidence>
<accession>A0A151WRJ1</accession>
<evidence type="ECO:0000256" key="1">
    <source>
        <dbReference type="SAM" id="MobiDB-lite"/>
    </source>
</evidence>
<sequence length="85" mass="9269">RGGEKKRSHPPLECEGRSDGCCTGKTKKKRTEKEKGDGKRDERESRGNSNYASLAAKATDAPCSAISVLPRAANIRRQPPKWTTG</sequence>
<feature type="compositionally biased region" description="Basic and acidic residues" evidence="1">
    <location>
        <begin position="31"/>
        <end position="46"/>
    </location>
</feature>
<name>A0A151WRJ1_9HYME</name>
<reference evidence="2 3" key="1">
    <citation type="submission" date="2015-09" db="EMBL/GenBank/DDBJ databases">
        <title>Trachymyrmex zeteki WGS genome.</title>
        <authorList>
            <person name="Nygaard S."/>
            <person name="Hu H."/>
            <person name="Boomsma J."/>
            <person name="Zhang G."/>
        </authorList>
    </citation>
    <scope>NUCLEOTIDE SEQUENCE [LARGE SCALE GENOMIC DNA]</scope>
    <source>
        <strain evidence="2">Tzet28-1</strain>
        <tissue evidence="2">Whole body</tissue>
    </source>
</reference>
<evidence type="ECO:0000313" key="3">
    <source>
        <dbReference type="Proteomes" id="UP000075809"/>
    </source>
</evidence>
<dbReference type="Proteomes" id="UP000075809">
    <property type="component" value="Unassembled WGS sequence"/>
</dbReference>
<feature type="region of interest" description="Disordered" evidence="1">
    <location>
        <begin position="1"/>
        <end position="65"/>
    </location>
</feature>
<feature type="compositionally biased region" description="Basic and acidic residues" evidence="1">
    <location>
        <begin position="1"/>
        <end position="18"/>
    </location>
</feature>
<proteinExistence type="predicted"/>
<organism evidence="2 3">
    <name type="scientific">Mycetomoellerius zeteki</name>
    <dbReference type="NCBI Taxonomy" id="64791"/>
    <lineage>
        <taxon>Eukaryota</taxon>
        <taxon>Metazoa</taxon>
        <taxon>Ecdysozoa</taxon>
        <taxon>Arthropoda</taxon>
        <taxon>Hexapoda</taxon>
        <taxon>Insecta</taxon>
        <taxon>Pterygota</taxon>
        <taxon>Neoptera</taxon>
        <taxon>Endopterygota</taxon>
        <taxon>Hymenoptera</taxon>
        <taxon>Apocrita</taxon>
        <taxon>Aculeata</taxon>
        <taxon>Formicoidea</taxon>
        <taxon>Formicidae</taxon>
        <taxon>Myrmicinae</taxon>
        <taxon>Mycetomoellerius</taxon>
    </lineage>
</organism>
<dbReference type="EMBL" id="KQ982805">
    <property type="protein sequence ID" value="KYQ50522.1"/>
    <property type="molecule type" value="Genomic_DNA"/>
</dbReference>
<gene>
    <name evidence="2" type="ORF">ALC60_10422</name>
</gene>